<reference evidence="9 10" key="1">
    <citation type="journal article" date="2013" name="Curr. Biol.">
        <title>The Genome of the Foraminiferan Reticulomyxa filosa.</title>
        <authorList>
            <person name="Glockner G."/>
            <person name="Hulsmann N."/>
            <person name="Schleicher M."/>
            <person name="Noegel A.A."/>
            <person name="Eichinger L."/>
            <person name="Gallinger C."/>
            <person name="Pawlowski J."/>
            <person name="Sierra R."/>
            <person name="Euteneuer U."/>
            <person name="Pillet L."/>
            <person name="Moustafa A."/>
            <person name="Platzer M."/>
            <person name="Groth M."/>
            <person name="Szafranski K."/>
            <person name="Schliwa M."/>
        </authorList>
    </citation>
    <scope>NUCLEOTIDE SEQUENCE [LARGE SCALE GENOMIC DNA]</scope>
</reference>
<evidence type="ECO:0000259" key="8">
    <source>
        <dbReference type="Pfam" id="PF13886"/>
    </source>
</evidence>
<feature type="transmembrane region" description="Helical" evidence="7">
    <location>
        <begin position="7"/>
        <end position="26"/>
    </location>
</feature>
<evidence type="ECO:0000256" key="2">
    <source>
        <dbReference type="ARBA" id="ARBA00006244"/>
    </source>
</evidence>
<evidence type="ECO:0000256" key="3">
    <source>
        <dbReference type="ARBA" id="ARBA00022692"/>
    </source>
</evidence>
<feature type="transmembrane region" description="Helical" evidence="7">
    <location>
        <begin position="76"/>
        <end position="98"/>
    </location>
</feature>
<dbReference type="InterPro" id="IPR025256">
    <property type="entry name" value="TM7S3/TM198-like_dom"/>
</dbReference>
<organism evidence="9 10">
    <name type="scientific">Reticulomyxa filosa</name>
    <dbReference type="NCBI Taxonomy" id="46433"/>
    <lineage>
        <taxon>Eukaryota</taxon>
        <taxon>Sar</taxon>
        <taxon>Rhizaria</taxon>
        <taxon>Retaria</taxon>
        <taxon>Foraminifera</taxon>
        <taxon>Monothalamids</taxon>
        <taxon>Reticulomyxidae</taxon>
        <taxon>Reticulomyxa</taxon>
    </lineage>
</organism>
<feature type="transmembrane region" description="Helical" evidence="7">
    <location>
        <begin position="131"/>
        <end position="148"/>
    </location>
</feature>
<evidence type="ECO:0000256" key="5">
    <source>
        <dbReference type="ARBA" id="ARBA00023136"/>
    </source>
</evidence>
<dbReference type="EMBL" id="ASPP01015967">
    <property type="protein sequence ID" value="ETO17802.1"/>
    <property type="molecule type" value="Genomic_DNA"/>
</dbReference>
<keyword evidence="5 7" id="KW-0472">Membrane</keyword>
<feature type="transmembrane region" description="Helical" evidence="7">
    <location>
        <begin position="181"/>
        <end position="200"/>
    </location>
</feature>
<dbReference type="GO" id="GO:0005886">
    <property type="term" value="C:plasma membrane"/>
    <property type="evidence" value="ECO:0007669"/>
    <property type="project" value="TreeGrafter"/>
</dbReference>
<keyword evidence="4 7" id="KW-1133">Transmembrane helix</keyword>
<evidence type="ECO:0000256" key="1">
    <source>
        <dbReference type="ARBA" id="ARBA00004141"/>
    </source>
</evidence>
<feature type="transmembrane region" description="Helical" evidence="7">
    <location>
        <begin position="51"/>
        <end position="69"/>
    </location>
</feature>
<dbReference type="AlphaFoldDB" id="X6MWE0"/>
<accession>X6MWE0</accession>
<dbReference type="PANTHER" id="PTHR31247">
    <property type="entry name" value="TRANSMEMBRANE PROTEIN 198 FAMILY MEMBER"/>
    <property type="match status" value="1"/>
</dbReference>
<feature type="domain" description="TM7S3/TM198-like" evidence="8">
    <location>
        <begin position="41"/>
        <end position="202"/>
    </location>
</feature>
<dbReference type="Proteomes" id="UP000023152">
    <property type="component" value="Unassembled WGS sequence"/>
</dbReference>
<evidence type="ECO:0000313" key="9">
    <source>
        <dbReference type="EMBL" id="ETO17802.1"/>
    </source>
</evidence>
<feature type="transmembrane region" description="Helical" evidence="7">
    <location>
        <begin position="104"/>
        <end position="124"/>
    </location>
</feature>
<proteinExistence type="inferred from homology"/>
<feature type="non-terminal residue" evidence="9">
    <location>
        <position position="213"/>
    </location>
</feature>
<evidence type="ECO:0000256" key="4">
    <source>
        <dbReference type="ARBA" id="ARBA00022989"/>
    </source>
</evidence>
<keyword evidence="10" id="KW-1185">Reference proteome</keyword>
<dbReference type="Pfam" id="PF13886">
    <property type="entry name" value="TM7S3_TM198"/>
    <property type="match status" value="1"/>
</dbReference>
<comment type="subcellular location">
    <subcellularLocation>
        <location evidence="1">Membrane</location>
        <topology evidence="1">Multi-pass membrane protein</topology>
    </subcellularLocation>
</comment>
<comment type="caution">
    <text evidence="9">The sequence shown here is derived from an EMBL/GenBank/DDBJ whole genome shotgun (WGS) entry which is preliminary data.</text>
</comment>
<evidence type="ECO:0000256" key="7">
    <source>
        <dbReference type="SAM" id="Phobius"/>
    </source>
</evidence>
<protein>
    <recommendedName>
        <fullName evidence="6">Transmembrane protein 198</fullName>
    </recommendedName>
</protein>
<gene>
    <name evidence="9" type="ORF">RFI_19510</name>
</gene>
<name>X6MWE0_RETFI</name>
<evidence type="ECO:0000256" key="6">
    <source>
        <dbReference type="ARBA" id="ARBA00049737"/>
    </source>
</evidence>
<dbReference type="PANTHER" id="PTHR31247:SF5">
    <property type="entry name" value="DUF4203 DOMAIN-CONTAINING PROTEIN"/>
    <property type="match status" value="1"/>
</dbReference>
<evidence type="ECO:0000313" key="10">
    <source>
        <dbReference type="Proteomes" id="UP000023152"/>
    </source>
</evidence>
<dbReference type="InterPro" id="IPR040236">
    <property type="entry name" value="TMEM198"/>
</dbReference>
<keyword evidence="3 7" id="KW-0812">Transmembrane</keyword>
<comment type="similarity">
    <text evidence="2">Belongs to the TMEM198 family.</text>
</comment>
<sequence>MQKKTKNIVWTLFYVYFFVIEIEYALEPKGFEFRVKKKKKNSSHIEDTTRLYLSLAFGGALGLICVVVYKAAVLSLGAVGGVILAQLIFQLVHGYVVISHTSAIQLVFIVIGAIVGSFAAFKFVAFILKGITAFVGSFMFSSAVSYFIERSQKHHGSNVMNFLRFFTSQKNVNSFSQECDWRCYVCLAMWMTLFIGGAAVQYKFYQKLNSNEF</sequence>